<feature type="region of interest" description="Disordered" evidence="2">
    <location>
        <begin position="164"/>
        <end position="310"/>
    </location>
</feature>
<protein>
    <recommendedName>
        <fullName evidence="3">CCHC-type domain-containing protein</fullName>
    </recommendedName>
</protein>
<keyword evidence="1" id="KW-0863">Zinc-finger</keyword>
<feature type="compositionally biased region" description="Basic and acidic residues" evidence="2">
    <location>
        <begin position="169"/>
        <end position="190"/>
    </location>
</feature>
<comment type="caution">
    <text evidence="4">The sequence shown here is derived from an EMBL/GenBank/DDBJ whole genome shotgun (WGS) entry which is preliminary data.</text>
</comment>
<organism evidence="4 5">
    <name type="scientific">Mytilus galloprovincialis</name>
    <name type="common">Mediterranean mussel</name>
    <dbReference type="NCBI Taxonomy" id="29158"/>
    <lineage>
        <taxon>Eukaryota</taxon>
        <taxon>Metazoa</taxon>
        <taxon>Spiralia</taxon>
        <taxon>Lophotrochozoa</taxon>
        <taxon>Mollusca</taxon>
        <taxon>Bivalvia</taxon>
        <taxon>Autobranchia</taxon>
        <taxon>Pteriomorphia</taxon>
        <taxon>Mytilida</taxon>
        <taxon>Mytiloidea</taxon>
        <taxon>Mytilidae</taxon>
        <taxon>Mytilinae</taxon>
        <taxon>Mytilus</taxon>
    </lineage>
</organism>
<evidence type="ECO:0000256" key="1">
    <source>
        <dbReference type="PROSITE-ProRule" id="PRU00047"/>
    </source>
</evidence>
<dbReference type="EMBL" id="UYJE01003665">
    <property type="protein sequence ID" value="VDI21248.1"/>
    <property type="molecule type" value="Genomic_DNA"/>
</dbReference>
<evidence type="ECO:0000256" key="2">
    <source>
        <dbReference type="SAM" id="MobiDB-lite"/>
    </source>
</evidence>
<dbReference type="InterPro" id="IPR036875">
    <property type="entry name" value="Znf_CCHC_sf"/>
</dbReference>
<evidence type="ECO:0000259" key="3">
    <source>
        <dbReference type="PROSITE" id="PS50158"/>
    </source>
</evidence>
<feature type="compositionally biased region" description="Basic and acidic residues" evidence="2">
    <location>
        <begin position="223"/>
        <end position="232"/>
    </location>
</feature>
<dbReference type="Proteomes" id="UP000596742">
    <property type="component" value="Unassembled WGS sequence"/>
</dbReference>
<feature type="domain" description="CCHC-type" evidence="3">
    <location>
        <begin position="66"/>
        <end position="82"/>
    </location>
</feature>
<name>A0A8B6DJL3_MYTGA</name>
<evidence type="ECO:0000313" key="4">
    <source>
        <dbReference type="EMBL" id="VDI21248.1"/>
    </source>
</evidence>
<dbReference type="PROSITE" id="PS50158">
    <property type="entry name" value="ZF_CCHC"/>
    <property type="match status" value="1"/>
</dbReference>
<dbReference type="Pfam" id="PF00098">
    <property type="entry name" value="zf-CCHC"/>
    <property type="match status" value="1"/>
</dbReference>
<keyword evidence="1" id="KW-0479">Metal-binding</keyword>
<accession>A0A8B6DJL3</accession>
<feature type="compositionally biased region" description="Basic and acidic residues" evidence="2">
    <location>
        <begin position="246"/>
        <end position="276"/>
    </location>
</feature>
<proteinExistence type="predicted"/>
<dbReference type="Gene3D" id="4.10.60.10">
    <property type="entry name" value="Zinc finger, CCHC-type"/>
    <property type="match status" value="1"/>
</dbReference>
<feature type="compositionally biased region" description="Polar residues" evidence="2">
    <location>
        <begin position="277"/>
        <end position="302"/>
    </location>
</feature>
<dbReference type="GO" id="GO:0003676">
    <property type="term" value="F:nucleic acid binding"/>
    <property type="evidence" value="ECO:0007669"/>
    <property type="project" value="InterPro"/>
</dbReference>
<dbReference type="OrthoDB" id="8057216at2759"/>
<dbReference type="AlphaFoldDB" id="A0A8B6DJL3"/>
<reference evidence="4" key="1">
    <citation type="submission" date="2018-11" db="EMBL/GenBank/DDBJ databases">
        <authorList>
            <person name="Alioto T."/>
            <person name="Alioto T."/>
        </authorList>
    </citation>
    <scope>NUCLEOTIDE SEQUENCE</scope>
</reference>
<feature type="compositionally biased region" description="Basic and acidic residues" evidence="2">
    <location>
        <begin position="198"/>
        <end position="210"/>
    </location>
</feature>
<keyword evidence="5" id="KW-1185">Reference proteome</keyword>
<sequence length="310" mass="34828">MAVRSKFEIYGEIQKLISPSFKEFPNIQSGVRIVRMKKLYRQIPKKLYIKGQSVSIKYEGQLQGKKCYSCGDHGHVSKECPQNFSVQFFPDFIPVPCLKCGKKDHTELQCTNQPMLEHKDKNENNVENTISDSVFQPNPNVLNSLAKFGNGFNFDFTLSEKTQISGKSTKADGHPEGQEKTKDLDKDKTKGTPSFKTSKGERAKTGDEIVARMSSSNKPYSEAVKEGCDIAGDKVPLPKRKSLSAKRVDKNKEKDKTKSSEREKDQEKKRNRDRLSIESSVQTGKDQKLAKTQTQKSSNISPAISKPTPT</sequence>
<dbReference type="SMART" id="SM00343">
    <property type="entry name" value="ZnF_C2HC"/>
    <property type="match status" value="2"/>
</dbReference>
<evidence type="ECO:0000313" key="5">
    <source>
        <dbReference type="Proteomes" id="UP000596742"/>
    </source>
</evidence>
<dbReference type="GO" id="GO:0008270">
    <property type="term" value="F:zinc ion binding"/>
    <property type="evidence" value="ECO:0007669"/>
    <property type="project" value="UniProtKB-KW"/>
</dbReference>
<dbReference type="InterPro" id="IPR001878">
    <property type="entry name" value="Znf_CCHC"/>
</dbReference>
<gene>
    <name evidence="4" type="ORF">MGAL_10B049524</name>
</gene>
<dbReference type="SUPFAM" id="SSF57756">
    <property type="entry name" value="Retrovirus zinc finger-like domains"/>
    <property type="match status" value="1"/>
</dbReference>
<keyword evidence="1" id="KW-0862">Zinc</keyword>